<protein>
    <recommendedName>
        <fullName evidence="3">protein O-GlcNAc transferase</fullName>
        <ecNumber evidence="3">2.4.1.255</ecNumber>
    </recommendedName>
</protein>
<feature type="domain" description="O-GlcNAc transferase C-terminal" evidence="9">
    <location>
        <begin position="528"/>
        <end position="674"/>
    </location>
</feature>
<dbReference type="PANTHER" id="PTHR44835">
    <property type="entry name" value="UDP-N-ACETYLGLUCOSAMINE--PEPTIDE N-ACETYLGLUCOSAMINYLTRANSFERASE SPINDLY-RELATED"/>
    <property type="match status" value="1"/>
</dbReference>
<evidence type="ECO:0000256" key="5">
    <source>
        <dbReference type="ARBA" id="ARBA00022679"/>
    </source>
</evidence>
<keyword evidence="10" id="KW-0614">Plasmid</keyword>
<evidence type="ECO:0000256" key="3">
    <source>
        <dbReference type="ARBA" id="ARBA00011970"/>
    </source>
</evidence>
<evidence type="ECO:0000313" key="11">
    <source>
        <dbReference type="Proteomes" id="UP000245629"/>
    </source>
</evidence>
<dbReference type="Gene3D" id="3.40.50.2000">
    <property type="entry name" value="Glycogen Phosphorylase B"/>
    <property type="match status" value="1"/>
</dbReference>
<gene>
    <name evidence="10" type="ORF">DEW08_22295</name>
</gene>
<feature type="repeat" description="TPR" evidence="8">
    <location>
        <begin position="378"/>
        <end position="411"/>
    </location>
</feature>
<dbReference type="PROSITE" id="PS50005">
    <property type="entry name" value="TPR"/>
    <property type="match status" value="6"/>
</dbReference>
<dbReference type="InterPro" id="IPR029489">
    <property type="entry name" value="OGT/SEC/SPY_C"/>
</dbReference>
<keyword evidence="5" id="KW-0808">Transferase</keyword>
<feature type="repeat" description="TPR" evidence="8">
    <location>
        <begin position="106"/>
        <end position="139"/>
    </location>
</feature>
<geneLocation type="plasmid" evidence="10 11">
    <name>unnamed1</name>
</geneLocation>
<evidence type="ECO:0000313" key="10">
    <source>
        <dbReference type="EMBL" id="AWK88808.1"/>
    </source>
</evidence>
<feature type="domain" description="O-GlcNAc transferase C-terminal" evidence="9">
    <location>
        <begin position="696"/>
        <end position="877"/>
    </location>
</feature>
<dbReference type="InterPro" id="IPR019734">
    <property type="entry name" value="TPR_rpt"/>
</dbReference>
<feature type="repeat" description="TPR" evidence="8">
    <location>
        <begin position="208"/>
        <end position="241"/>
    </location>
</feature>
<keyword evidence="11" id="KW-1185">Reference proteome</keyword>
<dbReference type="Pfam" id="PF13844">
    <property type="entry name" value="Glyco_transf_41"/>
    <property type="match status" value="2"/>
</dbReference>
<dbReference type="AlphaFoldDB" id="A0A2S2CWH3"/>
<evidence type="ECO:0000256" key="1">
    <source>
        <dbReference type="ARBA" id="ARBA00004922"/>
    </source>
</evidence>
<evidence type="ECO:0000256" key="8">
    <source>
        <dbReference type="PROSITE-ProRule" id="PRU00339"/>
    </source>
</evidence>
<evidence type="ECO:0000256" key="2">
    <source>
        <dbReference type="ARBA" id="ARBA00005386"/>
    </source>
</evidence>
<keyword evidence="7 8" id="KW-0802">TPR repeat</keyword>
<reference evidence="11" key="1">
    <citation type="submission" date="2018-05" db="EMBL/GenBank/DDBJ databases">
        <title>Azospirillum thermophila sp. nov., a novel isolated from hot spring.</title>
        <authorList>
            <person name="Zhao Z."/>
        </authorList>
    </citation>
    <scope>NUCLEOTIDE SEQUENCE [LARGE SCALE GENOMIC DNA]</scope>
    <source>
        <strain evidence="11">CFH 70021</strain>
        <plasmid evidence="11">unnamed1</plasmid>
    </source>
</reference>
<accession>A0A2S2CWH3</accession>
<dbReference type="EC" id="2.4.1.255" evidence="3"/>
<comment type="pathway">
    <text evidence="1">Protein modification; protein glycosylation.</text>
</comment>
<keyword evidence="6" id="KW-0677">Repeat</keyword>
<dbReference type="EMBL" id="CP029356">
    <property type="protein sequence ID" value="AWK88808.1"/>
    <property type="molecule type" value="Genomic_DNA"/>
</dbReference>
<dbReference type="Proteomes" id="UP000245629">
    <property type="component" value="Plasmid unnamed1"/>
</dbReference>
<dbReference type="SUPFAM" id="SSF53756">
    <property type="entry name" value="UDP-Glycosyltransferase/glycogen phosphorylase"/>
    <property type="match status" value="1"/>
</dbReference>
<dbReference type="PANTHER" id="PTHR44835:SF1">
    <property type="entry name" value="PROTEIN O-GLCNAC TRANSFERASE"/>
    <property type="match status" value="1"/>
</dbReference>
<name>A0A2S2CWH3_9PROT</name>
<keyword evidence="4" id="KW-0328">Glycosyltransferase</keyword>
<dbReference type="SMART" id="SM00028">
    <property type="entry name" value="TPR"/>
    <property type="match status" value="14"/>
</dbReference>
<comment type="similarity">
    <text evidence="2">Belongs to the glycosyltransferase 41 family. O-GlcNAc transferase subfamily.</text>
</comment>
<dbReference type="InterPro" id="IPR051939">
    <property type="entry name" value="Glycosyltr_41/O-GlcNAc_trsf"/>
</dbReference>
<feature type="repeat" description="TPR" evidence="8">
    <location>
        <begin position="174"/>
        <end position="207"/>
    </location>
</feature>
<dbReference type="GO" id="GO:0097363">
    <property type="term" value="F:protein O-acetylglucosaminyltransferase activity"/>
    <property type="evidence" value="ECO:0007669"/>
    <property type="project" value="UniProtKB-EC"/>
</dbReference>
<dbReference type="Pfam" id="PF13181">
    <property type="entry name" value="TPR_8"/>
    <property type="match status" value="1"/>
</dbReference>
<dbReference type="Gene3D" id="3.40.50.11380">
    <property type="match status" value="1"/>
</dbReference>
<dbReference type="Gene3D" id="1.25.40.10">
    <property type="entry name" value="Tetratricopeptide repeat domain"/>
    <property type="match status" value="3"/>
</dbReference>
<feature type="repeat" description="TPR" evidence="8">
    <location>
        <begin position="310"/>
        <end position="343"/>
    </location>
</feature>
<evidence type="ECO:0000259" key="9">
    <source>
        <dbReference type="Pfam" id="PF13844"/>
    </source>
</evidence>
<proteinExistence type="inferred from homology"/>
<dbReference type="OrthoDB" id="146908at2"/>
<dbReference type="InterPro" id="IPR011990">
    <property type="entry name" value="TPR-like_helical_dom_sf"/>
</dbReference>
<dbReference type="Pfam" id="PF13432">
    <property type="entry name" value="TPR_16"/>
    <property type="match status" value="6"/>
</dbReference>
<evidence type="ECO:0000256" key="6">
    <source>
        <dbReference type="ARBA" id="ARBA00022737"/>
    </source>
</evidence>
<dbReference type="SUPFAM" id="SSF48452">
    <property type="entry name" value="TPR-like"/>
    <property type="match status" value="2"/>
</dbReference>
<dbReference type="KEGG" id="azz:DEW08_22295"/>
<sequence length="897" mass="96253">MATIAEALALAADHHQAGRLAEAETLYRRILEADPENAPALHLLGVLAAQLGHFAAAAELIGEAIRHNPSVPDYHRHRAMALDRLGRTEEAADACAAAAGLAPGHADTLFNLGVLLDRLGRRGEAADAFAGALDADPGHAGAANNRGLVLRSLGREEEAAESFGRAGRIDPGFAAAWYHQALALTALGREEEARTALRRAVSADPALAGAQVNLANALQTAGRAEAAARHYDHALRLDPGLAAAWRGLASLRHGQGRFTEAAAAYGEAIRRGTPDPFLWNALGTCRMAAGDGAGAAAAFTAWAAVDPGDAEAHYALAVAAARAGDDDGAERAYRRTVRLVPGDSRPPGNLALLLAGAGRHGEAIAPLRLVVTLNPTLAEPWYNLGVSLRLEERGAEAVEAYRRALILRPDDLAAAYNRAVDLQELGRIEEAAAGYRRVLALAPCHGEAHCNLASVLRAAARYAESTAGYRHALDLEPGSVAAHRNLLSAILYDPAWTEARRFAEHRRFEERHARPLYALARPPEVVPDPERRLRIGYLSSDFREHPVGRNLEPLLASHDHGRVFVACYADVPRPDAATVRFQGHADLWRPIAGLSDAEVAERIRADRIDVLVLLAGRFDNNRPLVAAYRPAPLQVSLYDGATSGLEAMDAILTDRVMTPRHGAELFTERPVRLPTLYAYSPIPEAPEVTPPPLLDHGTVTFGSFNNPAKLSDEALALWARVLRAVPGSRLALKYKNLYAAPGLQARIRGVLSAGGVDPARVVTPAAVQERQHHLALYRGVDVALDPFPFCGATTTFEALYMGVPVVTLPGANMMSRWSASLLAAVGLPDLIAGTPDDYVRIAAGLAGDPRRLSELRAALRPRIHAAPFLDGRSRARNMERVCRALWRRWCAGRPAQR</sequence>
<organism evidence="10 11">
    <name type="scientific">Azospirillum thermophilum</name>
    <dbReference type="NCBI Taxonomy" id="2202148"/>
    <lineage>
        <taxon>Bacteria</taxon>
        <taxon>Pseudomonadati</taxon>
        <taxon>Pseudomonadota</taxon>
        <taxon>Alphaproteobacteria</taxon>
        <taxon>Rhodospirillales</taxon>
        <taxon>Azospirillaceae</taxon>
        <taxon>Azospirillum</taxon>
    </lineage>
</organism>
<evidence type="ECO:0000256" key="4">
    <source>
        <dbReference type="ARBA" id="ARBA00022676"/>
    </source>
</evidence>
<feature type="repeat" description="TPR" evidence="8">
    <location>
        <begin position="140"/>
        <end position="173"/>
    </location>
</feature>
<evidence type="ECO:0000256" key="7">
    <source>
        <dbReference type="ARBA" id="ARBA00022803"/>
    </source>
</evidence>
<dbReference type="RefSeq" id="WP_109331459.1">
    <property type="nucleotide sequence ID" value="NZ_CP029356.1"/>
</dbReference>